<dbReference type="GO" id="GO:0016740">
    <property type="term" value="F:transferase activity"/>
    <property type="evidence" value="ECO:0007669"/>
    <property type="project" value="UniProtKB-KW"/>
</dbReference>
<keyword evidence="12" id="KW-1185">Reference proteome</keyword>
<dbReference type="PANTHER" id="PTHR30443:SF0">
    <property type="entry name" value="PHOSPHOETHANOLAMINE TRANSFERASE EPTA"/>
    <property type="match status" value="1"/>
</dbReference>
<accession>A0ABM8X6A3</accession>
<dbReference type="Pfam" id="PF00884">
    <property type="entry name" value="Sulfatase"/>
    <property type="match status" value="1"/>
</dbReference>
<reference evidence="11 12" key="1">
    <citation type="submission" date="2021-08" db="EMBL/GenBank/DDBJ databases">
        <authorList>
            <person name="Peeters C."/>
        </authorList>
    </citation>
    <scope>NUCLEOTIDE SEQUENCE [LARGE SCALE GENOMIC DNA]</scope>
    <source>
        <strain evidence="11 12">LMG 21510</strain>
    </source>
</reference>
<feature type="transmembrane region" description="Helical" evidence="8">
    <location>
        <begin position="21"/>
        <end position="39"/>
    </location>
</feature>
<evidence type="ECO:0000313" key="11">
    <source>
        <dbReference type="EMBL" id="CAG9175478.1"/>
    </source>
</evidence>
<evidence type="ECO:0000256" key="6">
    <source>
        <dbReference type="ARBA" id="ARBA00022989"/>
    </source>
</evidence>
<dbReference type="InterPro" id="IPR058130">
    <property type="entry name" value="PEA_transf_C"/>
</dbReference>
<feature type="transmembrane region" description="Helical" evidence="8">
    <location>
        <begin position="159"/>
        <end position="180"/>
    </location>
</feature>
<gene>
    <name evidence="11" type="primary">eptA</name>
    <name evidence="11" type="ORF">LMG21510_02880</name>
</gene>
<evidence type="ECO:0000259" key="10">
    <source>
        <dbReference type="Pfam" id="PF08019"/>
    </source>
</evidence>
<feature type="domain" description="Phosphoethanolamine transferase N-terminal" evidence="10">
    <location>
        <begin position="63"/>
        <end position="213"/>
    </location>
</feature>
<feature type="transmembrane region" description="Helical" evidence="8">
    <location>
        <begin position="51"/>
        <end position="71"/>
    </location>
</feature>
<proteinExistence type="predicted"/>
<evidence type="ECO:0000256" key="7">
    <source>
        <dbReference type="ARBA" id="ARBA00023136"/>
    </source>
</evidence>
<keyword evidence="7 8" id="KW-0472">Membrane</keyword>
<evidence type="ECO:0000256" key="8">
    <source>
        <dbReference type="SAM" id="Phobius"/>
    </source>
</evidence>
<feature type="transmembrane region" description="Helical" evidence="8">
    <location>
        <begin position="78"/>
        <end position="98"/>
    </location>
</feature>
<protein>
    <submittedName>
        <fullName evidence="11">Phosphoethanolamine transferase EptA</fullName>
        <ecNumber evidence="11">2.7.-.-</ecNumber>
    </submittedName>
</protein>
<feature type="transmembrane region" description="Helical" evidence="8">
    <location>
        <begin position="129"/>
        <end position="147"/>
    </location>
</feature>
<organism evidence="11 12">
    <name type="scientific">Cupriavidus respiraculi</name>
    <dbReference type="NCBI Taxonomy" id="195930"/>
    <lineage>
        <taxon>Bacteria</taxon>
        <taxon>Pseudomonadati</taxon>
        <taxon>Pseudomonadota</taxon>
        <taxon>Betaproteobacteria</taxon>
        <taxon>Burkholderiales</taxon>
        <taxon>Burkholderiaceae</taxon>
        <taxon>Cupriavidus</taxon>
    </lineage>
</organism>
<evidence type="ECO:0000256" key="1">
    <source>
        <dbReference type="ARBA" id="ARBA00004429"/>
    </source>
</evidence>
<dbReference type="Proteomes" id="UP000721236">
    <property type="component" value="Unassembled WGS sequence"/>
</dbReference>
<dbReference type="InterPro" id="IPR040423">
    <property type="entry name" value="PEA_transferase"/>
</dbReference>
<dbReference type="RefSeq" id="WP_224042345.1">
    <property type="nucleotide sequence ID" value="NZ_CAJZAH010000002.1"/>
</dbReference>
<evidence type="ECO:0000313" key="12">
    <source>
        <dbReference type="Proteomes" id="UP000721236"/>
    </source>
</evidence>
<dbReference type="EC" id="2.7.-.-" evidence="11"/>
<evidence type="ECO:0000256" key="4">
    <source>
        <dbReference type="ARBA" id="ARBA00022679"/>
    </source>
</evidence>
<dbReference type="EMBL" id="CAJZAH010000002">
    <property type="protein sequence ID" value="CAG9175478.1"/>
    <property type="molecule type" value="Genomic_DNA"/>
</dbReference>
<comment type="subcellular location">
    <subcellularLocation>
        <location evidence="1">Cell inner membrane</location>
        <topology evidence="1">Multi-pass membrane protein</topology>
    </subcellularLocation>
</comment>
<evidence type="ECO:0000259" key="9">
    <source>
        <dbReference type="Pfam" id="PF00884"/>
    </source>
</evidence>
<evidence type="ECO:0000256" key="5">
    <source>
        <dbReference type="ARBA" id="ARBA00022692"/>
    </source>
</evidence>
<dbReference type="Gene3D" id="3.40.720.10">
    <property type="entry name" value="Alkaline Phosphatase, subunit A"/>
    <property type="match status" value="1"/>
</dbReference>
<keyword evidence="6 8" id="KW-1133">Transmembrane helix</keyword>
<dbReference type="NCBIfam" id="NF028537">
    <property type="entry name" value="P_eth_NH2_trans"/>
    <property type="match status" value="1"/>
</dbReference>
<keyword evidence="5 8" id="KW-0812">Transmembrane</keyword>
<comment type="caution">
    <text evidence="11">The sequence shown here is derived from an EMBL/GenBank/DDBJ whole genome shotgun (WGS) entry which is preliminary data.</text>
</comment>
<keyword evidence="3" id="KW-0997">Cell inner membrane</keyword>
<evidence type="ECO:0000256" key="2">
    <source>
        <dbReference type="ARBA" id="ARBA00022475"/>
    </source>
</evidence>
<evidence type="ECO:0000256" key="3">
    <source>
        <dbReference type="ARBA" id="ARBA00022519"/>
    </source>
</evidence>
<dbReference type="InterPro" id="IPR012549">
    <property type="entry name" value="EptA-like_N"/>
</dbReference>
<sequence>MLDSRLANAGHRRRPPLRPEWITLSIALFLLLFCNTGFWRQLLSVHPLTAASALGLAAAFGFLLVMLNLALTMLAWPWVLRPLITVLLVATALVSYFINEYGVMVDVGMVRNALQTDYREARDLLTVKLFAHALLLGALPAWLLWRVPIRWRPPGREVASKALVALLSLLLLAGIAQAYYQTFASVARNHRELRFLLTPLNYIQAAGSYVRHRSIGPRTVAPYGTDARLGASWQHRPRPSLTVLVIGETARADHFSLNGYGRDTNPLLARQPGLVSLRNVWSCGTETAVSLPCMFSGYGRDAFSVEKASQREGLLDILQRAGLAVEWHDNQSGCKGVCDRVPSSTIRTSRQPGVCGADGCLDEALLDGVKERLERLAAPDPLHHVDNASRTERRGDNAVLVLHMMGSHGPAYYSRYPARVAAFGPACRTSQLDQCSRQQIVDGYDNSLRYTDAVLAGLIEMLRDYADRVDTAMIYVSDHGESLGEHGLYLHGTPYLVAPDPQKHVPMLMWFADGYRRDFGIDGECLSRASATRYSHDNLFHSMLGLLDVDTAVYDRAQDMFANCRRPV</sequence>
<keyword evidence="2" id="KW-1003">Cell membrane</keyword>
<feature type="domain" description="Sulfatase N-terminal" evidence="9">
    <location>
        <begin position="242"/>
        <end position="549"/>
    </location>
</feature>
<keyword evidence="4 11" id="KW-0808">Transferase</keyword>
<dbReference type="PANTHER" id="PTHR30443">
    <property type="entry name" value="INNER MEMBRANE PROTEIN"/>
    <property type="match status" value="1"/>
</dbReference>
<name>A0ABM8X6A3_9BURK</name>
<dbReference type="SUPFAM" id="SSF53649">
    <property type="entry name" value="Alkaline phosphatase-like"/>
    <property type="match status" value="1"/>
</dbReference>
<dbReference type="InterPro" id="IPR000917">
    <property type="entry name" value="Sulfatase_N"/>
</dbReference>
<dbReference type="InterPro" id="IPR017850">
    <property type="entry name" value="Alkaline_phosphatase_core_sf"/>
</dbReference>
<dbReference type="Pfam" id="PF08019">
    <property type="entry name" value="EptA_B_N"/>
    <property type="match status" value="1"/>
</dbReference>
<dbReference type="CDD" id="cd16017">
    <property type="entry name" value="LptA"/>
    <property type="match status" value="1"/>
</dbReference>